<feature type="transmembrane region" description="Helical" evidence="1">
    <location>
        <begin position="31"/>
        <end position="50"/>
    </location>
</feature>
<accession>A0AA36N2U5</accession>
<feature type="transmembrane region" description="Helical" evidence="1">
    <location>
        <begin position="197"/>
        <end position="222"/>
    </location>
</feature>
<evidence type="ECO:0000313" key="3">
    <source>
        <dbReference type="Proteomes" id="UP001178507"/>
    </source>
</evidence>
<keyword evidence="1" id="KW-0472">Membrane</keyword>
<comment type="caution">
    <text evidence="2">The sequence shown here is derived from an EMBL/GenBank/DDBJ whole genome shotgun (WGS) entry which is preliminary data.</text>
</comment>
<proteinExistence type="predicted"/>
<feature type="transmembrane region" description="Helical" evidence="1">
    <location>
        <begin position="96"/>
        <end position="116"/>
    </location>
</feature>
<dbReference type="Proteomes" id="UP001178507">
    <property type="component" value="Unassembled WGS sequence"/>
</dbReference>
<protein>
    <submittedName>
        <fullName evidence="2">Uncharacterized protein</fullName>
    </submittedName>
</protein>
<evidence type="ECO:0000313" key="2">
    <source>
        <dbReference type="EMBL" id="CAJ1390198.1"/>
    </source>
</evidence>
<sequence>MAAVVGHLRLQDFPDHYQPVYDFIRHPMPPAIAVSVYIVGVYFLVKTYFLEREVVGRAHKKFQAHGNKLPVAIHGVGSVVEMAVGCAAVCNPDSELLAKAAAYLALFVNVPSGAVLTSRVFGIKHLTVAGFAKFGVLRTMEAYRVLYVDYRLVPNLWILLQVGTVVRLLGWFVLPYSSSDGTRGDLFTEPAIYSFNILLSGYLVAAFVYPPELLLISLSLYATTQLFWPPRMSVRLRPKAA</sequence>
<feature type="transmembrane region" description="Helical" evidence="1">
    <location>
        <begin position="156"/>
        <end position="177"/>
    </location>
</feature>
<feature type="transmembrane region" description="Helical" evidence="1">
    <location>
        <begin position="71"/>
        <end position="90"/>
    </location>
</feature>
<evidence type="ECO:0000256" key="1">
    <source>
        <dbReference type="SAM" id="Phobius"/>
    </source>
</evidence>
<name>A0AA36N2U5_9DINO</name>
<keyword evidence="1" id="KW-1133">Transmembrane helix</keyword>
<dbReference type="EMBL" id="CAUJNA010002024">
    <property type="protein sequence ID" value="CAJ1390198.1"/>
    <property type="molecule type" value="Genomic_DNA"/>
</dbReference>
<reference evidence="2" key="1">
    <citation type="submission" date="2023-08" db="EMBL/GenBank/DDBJ databases">
        <authorList>
            <person name="Chen Y."/>
            <person name="Shah S."/>
            <person name="Dougan E. K."/>
            <person name="Thang M."/>
            <person name="Chan C."/>
        </authorList>
    </citation>
    <scope>NUCLEOTIDE SEQUENCE</scope>
</reference>
<dbReference type="AlphaFoldDB" id="A0AA36N2U5"/>
<keyword evidence="3" id="KW-1185">Reference proteome</keyword>
<organism evidence="2 3">
    <name type="scientific">Effrenium voratum</name>
    <dbReference type="NCBI Taxonomy" id="2562239"/>
    <lineage>
        <taxon>Eukaryota</taxon>
        <taxon>Sar</taxon>
        <taxon>Alveolata</taxon>
        <taxon>Dinophyceae</taxon>
        <taxon>Suessiales</taxon>
        <taxon>Symbiodiniaceae</taxon>
        <taxon>Effrenium</taxon>
    </lineage>
</organism>
<keyword evidence="1" id="KW-0812">Transmembrane</keyword>
<gene>
    <name evidence="2" type="ORF">EVOR1521_LOCUS15681</name>
</gene>